<feature type="binding site" evidence="1">
    <location>
        <position position="143"/>
    </location>
    <ligand>
        <name>Mn(2+)</name>
        <dbReference type="ChEBI" id="CHEBI:29035"/>
        <label>2</label>
    </ligand>
</feature>
<evidence type="ECO:0000259" key="2">
    <source>
        <dbReference type="Pfam" id="PF07687"/>
    </source>
</evidence>
<dbReference type="SUPFAM" id="SSF53187">
    <property type="entry name" value="Zn-dependent exopeptidases"/>
    <property type="match status" value="1"/>
</dbReference>
<dbReference type="InterPro" id="IPR011650">
    <property type="entry name" value="Peptidase_M20_dimer"/>
</dbReference>
<dbReference type="GO" id="GO:0046872">
    <property type="term" value="F:metal ion binding"/>
    <property type="evidence" value="ECO:0007669"/>
    <property type="project" value="UniProtKB-KW"/>
</dbReference>
<dbReference type="InterPro" id="IPR002933">
    <property type="entry name" value="Peptidase_M20"/>
</dbReference>
<keyword evidence="1" id="KW-0464">Manganese</keyword>
<dbReference type="Pfam" id="PF07687">
    <property type="entry name" value="M20_dimer"/>
    <property type="match status" value="1"/>
</dbReference>
<evidence type="ECO:0000313" key="4">
    <source>
        <dbReference type="Proteomes" id="UP000525923"/>
    </source>
</evidence>
<accession>A0A7W8FRE3</accession>
<dbReference type="PIRSF" id="PIRSF005962">
    <property type="entry name" value="Pept_M20D_amidohydro"/>
    <property type="match status" value="1"/>
</dbReference>
<organism evidence="3 4">
    <name type="scientific">Planococcus koreensis</name>
    <dbReference type="NCBI Taxonomy" id="112331"/>
    <lineage>
        <taxon>Bacteria</taxon>
        <taxon>Bacillati</taxon>
        <taxon>Bacillota</taxon>
        <taxon>Bacilli</taxon>
        <taxon>Bacillales</taxon>
        <taxon>Caryophanaceae</taxon>
        <taxon>Planococcus</taxon>
    </lineage>
</organism>
<evidence type="ECO:0000256" key="1">
    <source>
        <dbReference type="PIRSR" id="PIRSR005962-1"/>
    </source>
</evidence>
<dbReference type="GO" id="GO:0016787">
    <property type="term" value="F:hydrolase activity"/>
    <property type="evidence" value="ECO:0007669"/>
    <property type="project" value="UniProtKB-KW"/>
</dbReference>
<comment type="cofactor">
    <cofactor evidence="1">
        <name>Mn(2+)</name>
        <dbReference type="ChEBI" id="CHEBI:29035"/>
    </cofactor>
    <text evidence="1">The Mn(2+) ion enhances activity.</text>
</comment>
<dbReference type="PANTHER" id="PTHR11014:SF122">
    <property type="entry name" value="AMIDOHYDROLASE AMHX"/>
    <property type="match status" value="1"/>
</dbReference>
<dbReference type="SUPFAM" id="SSF55031">
    <property type="entry name" value="Bacterial exopeptidase dimerisation domain"/>
    <property type="match status" value="1"/>
</dbReference>
<feature type="binding site" evidence="1">
    <location>
        <position position="119"/>
    </location>
    <ligand>
        <name>Mn(2+)</name>
        <dbReference type="ChEBI" id="CHEBI:29035"/>
        <label>2</label>
    </ligand>
</feature>
<dbReference type="OrthoDB" id="2416606at2"/>
<feature type="domain" description="Peptidase M20 dimerisation" evidence="2">
    <location>
        <begin position="170"/>
        <end position="257"/>
    </location>
</feature>
<gene>
    <name evidence="3" type="ORF">HNQ44_000848</name>
</gene>
<dbReference type="AlphaFoldDB" id="A0A7W8FRE3"/>
<dbReference type="EMBL" id="JACHHE010000002">
    <property type="protein sequence ID" value="MBB5179424.1"/>
    <property type="molecule type" value="Genomic_DNA"/>
</dbReference>
<dbReference type="InterPro" id="IPR017439">
    <property type="entry name" value="Amidohydrolase"/>
</dbReference>
<feature type="binding site" evidence="1">
    <location>
        <position position="85"/>
    </location>
    <ligand>
        <name>Mn(2+)</name>
        <dbReference type="ChEBI" id="CHEBI:29035"/>
        <label>2</label>
    </ligand>
</feature>
<keyword evidence="3" id="KW-0378">Hydrolase</keyword>
<dbReference type="RefSeq" id="WP_135501594.1">
    <property type="nucleotide sequence ID" value="NZ_JACHHE010000002.1"/>
</dbReference>
<dbReference type="Gene3D" id="3.30.70.360">
    <property type="match status" value="1"/>
</dbReference>
<name>A0A7W8FRE3_9BACL</name>
<feature type="binding site" evidence="1">
    <location>
        <position position="338"/>
    </location>
    <ligand>
        <name>Mn(2+)</name>
        <dbReference type="ChEBI" id="CHEBI:29035"/>
        <label>2</label>
    </ligand>
</feature>
<proteinExistence type="predicted"/>
<dbReference type="Gene3D" id="3.40.630.10">
    <property type="entry name" value="Zn peptidases"/>
    <property type="match status" value="1"/>
</dbReference>
<dbReference type="PANTHER" id="PTHR11014">
    <property type="entry name" value="PEPTIDASE M20 FAMILY MEMBER"/>
    <property type="match status" value="1"/>
</dbReference>
<evidence type="ECO:0000313" key="3">
    <source>
        <dbReference type="EMBL" id="MBB5179424.1"/>
    </source>
</evidence>
<dbReference type="InterPro" id="IPR036264">
    <property type="entry name" value="Bact_exopeptidase_dim_dom"/>
</dbReference>
<dbReference type="EC" id="3.5.1.-" evidence="3"/>
<comment type="caution">
    <text evidence="3">The sequence shown here is derived from an EMBL/GenBank/DDBJ whole genome shotgun (WGS) entry which is preliminary data.</text>
</comment>
<keyword evidence="1" id="KW-0479">Metal-binding</keyword>
<sequence>MAIETKINEWFNYFHAHPEVSWKETGTTEKLASIMAELGIAHRTFDGVTGLFAEIGEGERVVAVRADIDALWQEVNGKVQANHSCGHDANMAMVLGALLYLKDETLTKRIRFIFQPAEEKGNGSLAMIEHGALEDATHLYGVHLRPIEELPHGQAAPAIHHGSGIFLKGKITGVDAHGARPHQGKNAIDVIAAIHQFIKSIYFSPFESYSAKLTNIQAGGDSLNIIPGSATFALDVRAQSNRVMGELRSRIDEGLQSIAGLYDIRIDWQWDDYTPAAEVSEEAKDIADAAIRSVIGDANTAPPLDTTGADDFHFYTIKKPELKAAMLGIGADLAPGLHHPDMAFNHAALDIGARVLAETLRNS</sequence>
<dbReference type="Proteomes" id="UP000525923">
    <property type="component" value="Unassembled WGS sequence"/>
</dbReference>
<feature type="binding site" evidence="1">
    <location>
        <position position="87"/>
    </location>
    <ligand>
        <name>Mn(2+)</name>
        <dbReference type="ChEBI" id="CHEBI:29035"/>
        <label>2</label>
    </ligand>
</feature>
<reference evidence="3 4" key="1">
    <citation type="submission" date="2020-08" db="EMBL/GenBank/DDBJ databases">
        <title>Genomic Encyclopedia of Type Strains, Phase IV (KMG-IV): sequencing the most valuable type-strain genomes for metagenomic binning, comparative biology and taxonomic classification.</title>
        <authorList>
            <person name="Goeker M."/>
        </authorList>
    </citation>
    <scope>NUCLEOTIDE SEQUENCE [LARGE SCALE GENOMIC DNA]</scope>
    <source>
        <strain evidence="3 4">DSM 15895</strain>
    </source>
</reference>
<dbReference type="Pfam" id="PF01546">
    <property type="entry name" value="Peptidase_M20"/>
    <property type="match status" value="1"/>
</dbReference>
<dbReference type="NCBIfam" id="TIGR01891">
    <property type="entry name" value="amidohydrolases"/>
    <property type="match status" value="1"/>
</dbReference>
<protein>
    <submittedName>
        <fullName evidence="3">Amidohydrolase</fullName>
        <ecNumber evidence="3">3.5.1.-</ecNumber>
    </submittedName>
</protein>
<keyword evidence="4" id="KW-1185">Reference proteome</keyword>